<dbReference type="InterPro" id="IPR036048">
    <property type="entry name" value="Interleukin_8-like_sf"/>
</dbReference>
<gene>
    <name evidence="4" type="ORF">DAT39_022601</name>
</gene>
<organism evidence="4 5">
    <name type="scientific">Clarias magur</name>
    <name type="common">Asian catfish</name>
    <name type="synonym">Macropteronotus magur</name>
    <dbReference type="NCBI Taxonomy" id="1594786"/>
    <lineage>
        <taxon>Eukaryota</taxon>
        <taxon>Metazoa</taxon>
        <taxon>Chordata</taxon>
        <taxon>Craniata</taxon>
        <taxon>Vertebrata</taxon>
        <taxon>Euteleostomi</taxon>
        <taxon>Actinopterygii</taxon>
        <taxon>Neopterygii</taxon>
        <taxon>Teleostei</taxon>
        <taxon>Ostariophysi</taxon>
        <taxon>Siluriformes</taxon>
        <taxon>Clariidae</taxon>
        <taxon>Clarias</taxon>
    </lineage>
</organism>
<evidence type="ECO:0000256" key="2">
    <source>
        <dbReference type="SAM" id="SignalP"/>
    </source>
</evidence>
<dbReference type="SUPFAM" id="SSF54117">
    <property type="entry name" value="Interleukin 8-like chemokines"/>
    <property type="match status" value="1"/>
</dbReference>
<feature type="domain" description="Chemokine interleukin-8-like" evidence="3">
    <location>
        <begin position="30"/>
        <end position="73"/>
    </location>
</feature>
<keyword evidence="2" id="KW-0732">Signal</keyword>
<dbReference type="GO" id="GO:0006955">
    <property type="term" value="P:immune response"/>
    <property type="evidence" value="ECO:0007669"/>
    <property type="project" value="InterPro"/>
</dbReference>
<dbReference type="EMBL" id="QNUK01001205">
    <property type="protein sequence ID" value="KAF5886045.1"/>
    <property type="molecule type" value="Genomic_DNA"/>
</dbReference>
<dbReference type="GO" id="GO:0008009">
    <property type="term" value="F:chemokine activity"/>
    <property type="evidence" value="ECO:0007669"/>
    <property type="project" value="InterPro"/>
</dbReference>
<comment type="caution">
    <text evidence="4">The sequence shown here is derived from an EMBL/GenBank/DDBJ whole genome shotgun (WGS) entry which is preliminary data.</text>
</comment>
<feature type="signal peptide" evidence="2">
    <location>
        <begin position="1"/>
        <end position="22"/>
    </location>
</feature>
<dbReference type="Gene3D" id="2.40.50.40">
    <property type="match status" value="1"/>
</dbReference>
<keyword evidence="1" id="KW-0202">Cytokine</keyword>
<feature type="chain" id="PRO_5035166869" evidence="2">
    <location>
        <begin position="23"/>
        <end position="83"/>
    </location>
</feature>
<dbReference type="Pfam" id="PF00048">
    <property type="entry name" value="IL8"/>
    <property type="match status" value="1"/>
</dbReference>
<name>A0A8J4T2C0_CLAMG</name>
<dbReference type="Proteomes" id="UP000727407">
    <property type="component" value="Unassembled WGS sequence"/>
</dbReference>
<proteinExistence type="predicted"/>
<dbReference type="GO" id="GO:0005615">
    <property type="term" value="C:extracellular space"/>
    <property type="evidence" value="ECO:0007669"/>
    <property type="project" value="UniProtKB-KW"/>
</dbReference>
<dbReference type="InterPro" id="IPR001811">
    <property type="entry name" value="Chemokine_IL8-like_dom"/>
</dbReference>
<evidence type="ECO:0000313" key="5">
    <source>
        <dbReference type="Proteomes" id="UP000727407"/>
    </source>
</evidence>
<evidence type="ECO:0000313" key="4">
    <source>
        <dbReference type="EMBL" id="KAF5886045.1"/>
    </source>
</evidence>
<reference evidence="4" key="1">
    <citation type="submission" date="2020-07" db="EMBL/GenBank/DDBJ databases">
        <title>Clarias magur genome sequencing, assembly and annotation.</title>
        <authorList>
            <person name="Kushwaha B."/>
            <person name="Kumar R."/>
            <person name="Das P."/>
            <person name="Joshi C.G."/>
            <person name="Kumar D."/>
            <person name="Nagpure N.S."/>
            <person name="Pandey M."/>
            <person name="Agarwal S."/>
            <person name="Srivastava S."/>
            <person name="Singh M."/>
            <person name="Sahoo L."/>
            <person name="Jayasankar P."/>
            <person name="Meher P.K."/>
            <person name="Koringa P.G."/>
            <person name="Iquebal M.A."/>
            <person name="Das S.P."/>
            <person name="Bit A."/>
            <person name="Patnaik S."/>
            <person name="Patel N."/>
            <person name="Shah T.M."/>
            <person name="Hinsu A."/>
            <person name="Jena J.K."/>
        </authorList>
    </citation>
    <scope>NUCLEOTIDE SEQUENCE</scope>
    <source>
        <strain evidence="4">CIFAMagur01</strain>
        <tissue evidence="4">Testis</tissue>
    </source>
</reference>
<keyword evidence="5" id="KW-1185">Reference proteome</keyword>
<sequence length="83" mass="9371">MSRVYLVLGFVIIMALHSDALPDSITHPEPCCFSFFNGKIPPQNILEVKKTDTQCPQQGFIVKTPKHENLCVHEVIVPEQSKH</sequence>
<evidence type="ECO:0000259" key="3">
    <source>
        <dbReference type="Pfam" id="PF00048"/>
    </source>
</evidence>
<accession>A0A8J4T2C0</accession>
<dbReference type="AlphaFoldDB" id="A0A8J4T2C0"/>
<protein>
    <submittedName>
        <fullName evidence="4">C-C motif chemokine 13-like</fullName>
    </submittedName>
</protein>
<dbReference type="OrthoDB" id="8890527at2759"/>
<evidence type="ECO:0000256" key="1">
    <source>
        <dbReference type="ARBA" id="ARBA00022514"/>
    </source>
</evidence>